<evidence type="ECO:0000313" key="2">
    <source>
        <dbReference type="Proteomes" id="UP000306319"/>
    </source>
</evidence>
<keyword evidence="2" id="KW-1185">Reference proteome</keyword>
<proteinExistence type="predicted"/>
<protein>
    <submittedName>
        <fullName evidence="1">GatB/YqeY domain-containing protein</fullName>
    </submittedName>
</protein>
<evidence type="ECO:0000313" key="1">
    <source>
        <dbReference type="EMBL" id="TGY77719.1"/>
    </source>
</evidence>
<sequence>MNLFDQISEDIKKAMLAREKVRLEALRGVKKEFLEAKTAKGSNGELSDETAVKIMVKMVKQRRESARIYEENNRPELAAGELEEAAVIEAYLPKQLSEEELLAELKAIIAETGATGPKEMGKVMGVATKRLAGRAEGKLISAKVKELLA</sequence>
<comment type="caution">
    <text evidence="1">The sequence shown here is derived from an EMBL/GenBank/DDBJ whole genome shotgun (WGS) entry which is preliminary data.</text>
</comment>
<name>A0AC61RBV9_9BACT</name>
<gene>
    <name evidence="1" type="ORF">E5331_13515</name>
</gene>
<dbReference type="EMBL" id="SRYB01000021">
    <property type="protein sequence ID" value="TGY77719.1"/>
    <property type="molecule type" value="Genomic_DNA"/>
</dbReference>
<accession>A0AC61RBV9</accession>
<dbReference type="Proteomes" id="UP000306319">
    <property type="component" value="Unassembled WGS sequence"/>
</dbReference>
<reference evidence="1" key="1">
    <citation type="submission" date="2019-04" db="EMBL/GenBank/DDBJ databases">
        <title>Microbes associate with the intestines of laboratory mice.</title>
        <authorList>
            <person name="Navarre W."/>
            <person name="Wong E."/>
            <person name="Huang K."/>
            <person name="Tropini C."/>
            <person name="Ng K."/>
            <person name="Yu B."/>
        </authorList>
    </citation>
    <scope>NUCLEOTIDE SEQUENCE</scope>
    <source>
        <strain evidence="1">NM04_E33</strain>
    </source>
</reference>
<organism evidence="1 2">
    <name type="scientific">Lepagella muris</name>
    <dbReference type="NCBI Taxonomy" id="3032870"/>
    <lineage>
        <taxon>Bacteria</taxon>
        <taxon>Pseudomonadati</taxon>
        <taxon>Bacteroidota</taxon>
        <taxon>Bacteroidia</taxon>
        <taxon>Bacteroidales</taxon>
        <taxon>Muribaculaceae</taxon>
        <taxon>Lepagella</taxon>
    </lineage>
</organism>